<dbReference type="EMBL" id="BSUJ01000001">
    <property type="protein sequence ID" value="GMA21682.1"/>
    <property type="molecule type" value="Genomic_DNA"/>
</dbReference>
<dbReference type="SUPFAM" id="SSF51735">
    <property type="entry name" value="NAD(P)-binding Rossmann-fold domains"/>
    <property type="match status" value="1"/>
</dbReference>
<dbReference type="PANTHER" id="PTHR43355:SF2">
    <property type="entry name" value="FLAVIN REDUCTASE (NADPH)"/>
    <property type="match status" value="1"/>
</dbReference>
<dbReference type="InterPro" id="IPR051606">
    <property type="entry name" value="Polyketide_Oxido-like"/>
</dbReference>
<dbReference type="Pfam" id="PF13460">
    <property type="entry name" value="NAD_binding_10"/>
    <property type="match status" value="1"/>
</dbReference>
<evidence type="ECO:0000313" key="2">
    <source>
        <dbReference type="EMBL" id="GMA21682.1"/>
    </source>
</evidence>
<keyword evidence="3" id="KW-1185">Reference proteome</keyword>
<dbReference type="RefSeq" id="WP_241443575.1">
    <property type="nucleotide sequence ID" value="NZ_BSUJ01000001.1"/>
</dbReference>
<dbReference type="InterPro" id="IPR016040">
    <property type="entry name" value="NAD(P)-bd_dom"/>
</dbReference>
<dbReference type="PANTHER" id="PTHR43355">
    <property type="entry name" value="FLAVIN REDUCTASE (NADPH)"/>
    <property type="match status" value="1"/>
</dbReference>
<dbReference type="InterPro" id="IPR036291">
    <property type="entry name" value="NAD(P)-bd_dom_sf"/>
</dbReference>
<reference evidence="3" key="1">
    <citation type="journal article" date="2019" name="Int. J. Syst. Evol. Microbiol.">
        <title>The Global Catalogue of Microorganisms (GCM) 10K type strain sequencing project: providing services to taxonomists for standard genome sequencing and annotation.</title>
        <authorList>
            <consortium name="The Broad Institute Genomics Platform"/>
            <consortium name="The Broad Institute Genome Sequencing Center for Infectious Disease"/>
            <person name="Wu L."/>
            <person name="Ma J."/>
        </authorList>
    </citation>
    <scope>NUCLEOTIDE SEQUENCE [LARGE SCALE GENOMIC DNA]</scope>
    <source>
        <strain evidence="3">NBRC 105830</strain>
    </source>
</reference>
<accession>A0ABQ6HU67</accession>
<dbReference type="Proteomes" id="UP001157109">
    <property type="component" value="Unassembled WGS sequence"/>
</dbReference>
<comment type="caution">
    <text evidence="2">The sequence shown here is derived from an EMBL/GenBank/DDBJ whole genome shotgun (WGS) entry which is preliminary data.</text>
</comment>
<name>A0ABQ6HU67_9MICO</name>
<feature type="domain" description="NAD(P)-binding" evidence="1">
    <location>
        <begin position="7"/>
        <end position="189"/>
    </location>
</feature>
<organism evidence="2 3">
    <name type="scientific">Arsenicicoccus piscis</name>
    <dbReference type="NCBI Taxonomy" id="673954"/>
    <lineage>
        <taxon>Bacteria</taxon>
        <taxon>Bacillati</taxon>
        <taxon>Actinomycetota</taxon>
        <taxon>Actinomycetes</taxon>
        <taxon>Micrococcales</taxon>
        <taxon>Intrasporangiaceae</taxon>
        <taxon>Arsenicicoccus</taxon>
    </lineage>
</organism>
<evidence type="ECO:0000259" key="1">
    <source>
        <dbReference type="Pfam" id="PF13460"/>
    </source>
</evidence>
<dbReference type="Gene3D" id="3.40.50.720">
    <property type="entry name" value="NAD(P)-binding Rossmann-like Domain"/>
    <property type="match status" value="1"/>
</dbReference>
<protein>
    <submittedName>
        <fullName evidence="2">Epimerase/dehydratase</fullName>
    </submittedName>
</protein>
<proteinExistence type="predicted"/>
<evidence type="ECO:0000313" key="3">
    <source>
        <dbReference type="Proteomes" id="UP001157109"/>
    </source>
</evidence>
<gene>
    <name evidence="2" type="ORF">GCM10025862_37030</name>
</gene>
<sequence length="200" mass="20653">MKITVIGATGMVGQRVVAEALSRGHEVVAGSRRGTPVEGAQSLAIDLADTAAVADQMASSDATVLSVPPARDGSSHEPTLAAHRALIAAQPEGRLLVVGGAGALQAGDTQLRNTPGFPAEYKAESDTFADVLELYRAADGLDWTMLAPAPVIAPGERTGKYQVELDTPAGDSISAEDFAVALVDELEKPAHRGVRFTVAN</sequence>